<dbReference type="Proteomes" id="UP001165663">
    <property type="component" value="Unassembled WGS sequence"/>
</dbReference>
<proteinExistence type="predicted"/>
<dbReference type="EMBL" id="BRXE01000110">
    <property type="protein sequence ID" value="GLB86004.1"/>
    <property type="molecule type" value="Genomic_DNA"/>
</dbReference>
<evidence type="ECO:0000313" key="2">
    <source>
        <dbReference type="EMBL" id="GLB86004.1"/>
    </source>
</evidence>
<sequence>MPVIIGAFLRRVMQRLNTAVKAALLVARRTAVNALLAAANIPGAWPNRRYRSRPPRRREPLRCTPLTHSPRAGARSSPPAHATSGAPVRRCDHPRPLTSRRTSP</sequence>
<name>A0AA37Q935_9MYCO</name>
<dbReference type="AlphaFoldDB" id="A0AA37Q935"/>
<organism evidence="2 3">
    <name type="scientific">Mycobacterium kiyosense</name>
    <dbReference type="NCBI Taxonomy" id="2871094"/>
    <lineage>
        <taxon>Bacteria</taxon>
        <taxon>Bacillati</taxon>
        <taxon>Actinomycetota</taxon>
        <taxon>Actinomycetes</taxon>
        <taxon>Mycobacteriales</taxon>
        <taxon>Mycobacteriaceae</taxon>
        <taxon>Mycobacterium</taxon>
    </lineage>
</organism>
<protein>
    <submittedName>
        <fullName evidence="2">Uncharacterized protein</fullName>
    </submittedName>
</protein>
<evidence type="ECO:0000313" key="3">
    <source>
        <dbReference type="Proteomes" id="UP001165663"/>
    </source>
</evidence>
<feature type="region of interest" description="Disordered" evidence="1">
    <location>
        <begin position="45"/>
        <end position="104"/>
    </location>
</feature>
<evidence type="ECO:0000256" key="1">
    <source>
        <dbReference type="SAM" id="MobiDB-lite"/>
    </source>
</evidence>
<comment type="caution">
    <text evidence="2">The sequence shown here is derived from an EMBL/GenBank/DDBJ whole genome shotgun (WGS) entry which is preliminary data.</text>
</comment>
<accession>A0AA37Q935</accession>
<gene>
    <name evidence="2" type="ORF">SRL2020028_52600</name>
</gene>
<reference evidence="2" key="1">
    <citation type="submission" date="2022-07" db="EMBL/GenBank/DDBJ databases">
        <title>Mycobacterium kiyosense sp. nov., scotochromogenic slow-glowing species isolated from respiratory specimens.</title>
        <authorList>
            <person name="Fukano H."/>
            <person name="Kazumi Y."/>
            <person name="Sakagami N."/>
            <person name="Ato M."/>
            <person name="Mitarai S."/>
            <person name="Hoshino Y."/>
        </authorList>
    </citation>
    <scope>NUCLEOTIDE SEQUENCE</scope>
    <source>
        <strain evidence="2">SRL2020-028</strain>
    </source>
</reference>